<dbReference type="PROSITE" id="PS00022">
    <property type="entry name" value="EGF_1"/>
    <property type="match status" value="1"/>
</dbReference>
<dbReference type="OrthoDB" id="6159560at2759"/>
<evidence type="ECO:0000259" key="2">
    <source>
        <dbReference type="PROSITE" id="PS51406"/>
    </source>
</evidence>
<dbReference type="InParanoid" id="D2VUE4"/>
<keyword evidence="1" id="KW-0732">Signal</keyword>
<evidence type="ECO:0000256" key="1">
    <source>
        <dbReference type="SAM" id="SignalP"/>
    </source>
</evidence>
<dbReference type="Gene3D" id="2.10.25.10">
    <property type="entry name" value="Laminin"/>
    <property type="match status" value="1"/>
</dbReference>
<sequence length="443" mass="47852">MQGIAHLISTRVLLLILVGLLSSSATYHVVNGQQNFTCTLPGGCSIRSYLTDLNAELAKLVSTKAKITSAISLLNSTGNANLTSIIILRQKQSDKIQTAIDSLSLEVNTITTTCQHYSGDDCNQGCASGWAGINCMQMACFGVLATSASVCSGRGNCTSSNKCSCKSPYIGDNCETVNGTTTSYNSVSGFKYADGTYARSCKEYRNPIAPRMYLGEGSGLYQIKPGNTVMTVYCDMDTDGGGWTMFAGIRRDYYGAHFHVFDDNAATTTNDTITFHIPTSDLMNISTQIRASTDSGNAATIAFSNFFTNDWQYSAYCTIPQGLRDYVQRTRVTAYSDPTMQTYYAAIPATCYNLKNVLTLPTYVTYSKTSDMHCMGFRMGIPRATTDSFMNAGAGTVWATYTYPSCPEGGPGPGFNPGVQYVYDTTSVASATLTNRNGALYLR</sequence>
<dbReference type="VEuPathDB" id="AmoebaDB:NAEGRDRAFT_72633"/>
<dbReference type="Pfam" id="PF00147">
    <property type="entry name" value="Fibrinogen_C"/>
    <property type="match status" value="1"/>
</dbReference>
<keyword evidence="4" id="KW-1185">Reference proteome</keyword>
<dbReference type="SUPFAM" id="SSF56496">
    <property type="entry name" value="Fibrinogen C-terminal domain-like"/>
    <property type="match status" value="1"/>
</dbReference>
<name>D2VUE4_NAEGR</name>
<dbReference type="InterPro" id="IPR002181">
    <property type="entry name" value="Fibrinogen_a/b/g_C_dom"/>
</dbReference>
<dbReference type="Gene3D" id="3.90.215.10">
    <property type="entry name" value="Gamma Fibrinogen, chain A, domain 1"/>
    <property type="match status" value="1"/>
</dbReference>
<feature type="signal peptide" evidence="1">
    <location>
        <begin position="1"/>
        <end position="32"/>
    </location>
</feature>
<dbReference type="InterPro" id="IPR014716">
    <property type="entry name" value="Fibrinogen_a/b/g_C_1"/>
</dbReference>
<dbReference type="InterPro" id="IPR036056">
    <property type="entry name" value="Fibrinogen-like_C"/>
</dbReference>
<dbReference type="RefSeq" id="XP_002672422.1">
    <property type="nucleotide sequence ID" value="XM_002672376.1"/>
</dbReference>
<gene>
    <name evidence="3" type="ORF">NAEGRDRAFT_72633</name>
</gene>
<evidence type="ECO:0000313" key="3">
    <source>
        <dbReference type="EMBL" id="EFC39678.1"/>
    </source>
</evidence>
<feature type="domain" description="Fibrinogen C-terminal" evidence="2">
    <location>
        <begin position="192"/>
        <end position="251"/>
    </location>
</feature>
<dbReference type="PROSITE" id="PS51406">
    <property type="entry name" value="FIBRINOGEN_C_2"/>
    <property type="match status" value="1"/>
</dbReference>
<dbReference type="Proteomes" id="UP000006671">
    <property type="component" value="Unassembled WGS sequence"/>
</dbReference>
<dbReference type="NCBIfam" id="NF040941">
    <property type="entry name" value="GGGWT_bact"/>
    <property type="match status" value="1"/>
</dbReference>
<dbReference type="EMBL" id="GG738898">
    <property type="protein sequence ID" value="EFC39678.1"/>
    <property type="molecule type" value="Genomic_DNA"/>
</dbReference>
<protein>
    <submittedName>
        <fullName evidence="3">Predicted protein</fullName>
    </submittedName>
</protein>
<reference evidence="3 4" key="1">
    <citation type="journal article" date="2010" name="Cell">
        <title>The genome of Naegleria gruberi illuminates early eukaryotic versatility.</title>
        <authorList>
            <person name="Fritz-Laylin L.K."/>
            <person name="Prochnik S.E."/>
            <person name="Ginger M.L."/>
            <person name="Dacks J.B."/>
            <person name="Carpenter M.L."/>
            <person name="Field M.C."/>
            <person name="Kuo A."/>
            <person name="Paredez A."/>
            <person name="Chapman J."/>
            <person name="Pham J."/>
            <person name="Shu S."/>
            <person name="Neupane R."/>
            <person name="Cipriano M."/>
            <person name="Mancuso J."/>
            <person name="Tu H."/>
            <person name="Salamov A."/>
            <person name="Lindquist E."/>
            <person name="Shapiro H."/>
            <person name="Lucas S."/>
            <person name="Grigoriev I.V."/>
            <person name="Cande W.Z."/>
            <person name="Fulton C."/>
            <person name="Rokhsar D.S."/>
            <person name="Dawson S.C."/>
        </authorList>
    </citation>
    <scope>NUCLEOTIDE SEQUENCE [LARGE SCALE GENOMIC DNA]</scope>
    <source>
        <strain evidence="3 4">NEG-M</strain>
    </source>
</reference>
<proteinExistence type="predicted"/>
<feature type="chain" id="PRO_5003037866" evidence="1">
    <location>
        <begin position="33"/>
        <end position="443"/>
    </location>
</feature>
<dbReference type="KEGG" id="ngr:NAEGRDRAFT_72633"/>
<evidence type="ECO:0000313" key="4">
    <source>
        <dbReference type="Proteomes" id="UP000006671"/>
    </source>
</evidence>
<dbReference type="GeneID" id="8858507"/>
<accession>D2VUE4</accession>
<organism evidence="4">
    <name type="scientific">Naegleria gruberi</name>
    <name type="common">Amoeba</name>
    <dbReference type="NCBI Taxonomy" id="5762"/>
    <lineage>
        <taxon>Eukaryota</taxon>
        <taxon>Discoba</taxon>
        <taxon>Heterolobosea</taxon>
        <taxon>Tetramitia</taxon>
        <taxon>Eutetramitia</taxon>
        <taxon>Vahlkampfiidae</taxon>
        <taxon>Naegleria</taxon>
    </lineage>
</organism>
<dbReference type="AlphaFoldDB" id="D2VUE4"/>
<dbReference type="InterPro" id="IPR000742">
    <property type="entry name" value="EGF"/>
</dbReference>
<dbReference type="PROSITE" id="PS01186">
    <property type="entry name" value="EGF_2"/>
    <property type="match status" value="1"/>
</dbReference>